<evidence type="ECO:0000313" key="1">
    <source>
        <dbReference type="EMBL" id="KRX00319.1"/>
    </source>
</evidence>
<dbReference type="AlphaFoldDB" id="A0A0V0QDN3"/>
<name>A0A0V0QDN3_PSEPJ</name>
<protein>
    <submittedName>
        <fullName evidence="1">Uncharacterized protein</fullName>
    </submittedName>
</protein>
<reference evidence="1 2" key="1">
    <citation type="journal article" date="2015" name="Sci. Rep.">
        <title>Genome of the facultative scuticociliatosis pathogen Pseudocohnilembus persalinus provides insight into its virulence through horizontal gene transfer.</title>
        <authorList>
            <person name="Xiong J."/>
            <person name="Wang G."/>
            <person name="Cheng J."/>
            <person name="Tian M."/>
            <person name="Pan X."/>
            <person name="Warren A."/>
            <person name="Jiang C."/>
            <person name="Yuan D."/>
            <person name="Miao W."/>
        </authorList>
    </citation>
    <scope>NUCLEOTIDE SEQUENCE [LARGE SCALE GENOMIC DNA]</scope>
    <source>
        <strain evidence="1">36N120E</strain>
    </source>
</reference>
<sequence length="111" mass="13457">MLDGFDKIQNNKQNFQTLMQKQNDSYKAEDSVFLEGDKSNSVNQDISQQVKKIKDMETNFSKQRRQKKENKYINNFTLNKKFKQNYIKDVGQLNFDERKQQYLDYRKDLQQ</sequence>
<comment type="caution">
    <text evidence="1">The sequence shown here is derived from an EMBL/GenBank/DDBJ whole genome shotgun (WGS) entry which is preliminary data.</text>
</comment>
<accession>A0A0V0QDN3</accession>
<organism evidence="1 2">
    <name type="scientific">Pseudocohnilembus persalinus</name>
    <name type="common">Ciliate</name>
    <dbReference type="NCBI Taxonomy" id="266149"/>
    <lineage>
        <taxon>Eukaryota</taxon>
        <taxon>Sar</taxon>
        <taxon>Alveolata</taxon>
        <taxon>Ciliophora</taxon>
        <taxon>Intramacronucleata</taxon>
        <taxon>Oligohymenophorea</taxon>
        <taxon>Scuticociliatia</taxon>
        <taxon>Philasterida</taxon>
        <taxon>Pseudocohnilembidae</taxon>
        <taxon>Pseudocohnilembus</taxon>
    </lineage>
</organism>
<dbReference type="EMBL" id="LDAU01000194">
    <property type="protein sequence ID" value="KRX00319.1"/>
    <property type="molecule type" value="Genomic_DNA"/>
</dbReference>
<dbReference type="InParanoid" id="A0A0V0QDN3"/>
<proteinExistence type="predicted"/>
<dbReference type="Proteomes" id="UP000054937">
    <property type="component" value="Unassembled WGS sequence"/>
</dbReference>
<gene>
    <name evidence="1" type="ORF">PPERSA_10818</name>
</gene>
<keyword evidence="2" id="KW-1185">Reference proteome</keyword>
<evidence type="ECO:0000313" key="2">
    <source>
        <dbReference type="Proteomes" id="UP000054937"/>
    </source>
</evidence>